<feature type="domain" description="EF-hand" evidence="19">
    <location>
        <begin position="457"/>
        <end position="492"/>
    </location>
</feature>
<evidence type="ECO:0000256" key="8">
    <source>
        <dbReference type="ARBA" id="ARBA00022741"/>
    </source>
</evidence>
<evidence type="ECO:0000256" key="10">
    <source>
        <dbReference type="ARBA" id="ARBA00022837"/>
    </source>
</evidence>
<evidence type="ECO:0000256" key="12">
    <source>
        <dbReference type="ARBA" id="ARBA00024334"/>
    </source>
</evidence>
<dbReference type="Pfam" id="PF13499">
    <property type="entry name" value="EF-hand_7"/>
    <property type="match status" value="2"/>
</dbReference>
<dbReference type="SMART" id="SM00220">
    <property type="entry name" value="S_TKc"/>
    <property type="match status" value="1"/>
</dbReference>
<dbReference type="InterPro" id="IPR011009">
    <property type="entry name" value="Kinase-like_dom_sf"/>
</dbReference>
<comment type="catalytic activity">
    <reaction evidence="13">
        <text>L-threonyl-[protein] + ATP = O-phospho-L-threonyl-[protein] + ADP + H(+)</text>
        <dbReference type="Rhea" id="RHEA:46608"/>
        <dbReference type="Rhea" id="RHEA-COMP:11060"/>
        <dbReference type="Rhea" id="RHEA-COMP:11605"/>
        <dbReference type="ChEBI" id="CHEBI:15378"/>
        <dbReference type="ChEBI" id="CHEBI:30013"/>
        <dbReference type="ChEBI" id="CHEBI:30616"/>
        <dbReference type="ChEBI" id="CHEBI:61977"/>
        <dbReference type="ChEBI" id="CHEBI:456216"/>
        <dbReference type="EC" id="2.7.11.1"/>
    </reaction>
</comment>
<dbReference type="FunFam" id="3.30.200.20:FF:000315">
    <property type="entry name" value="Calcium-dependent protein kinase 3"/>
    <property type="match status" value="1"/>
</dbReference>
<evidence type="ECO:0000256" key="13">
    <source>
        <dbReference type="ARBA" id="ARBA00047899"/>
    </source>
</evidence>
<evidence type="ECO:0000256" key="11">
    <source>
        <dbReference type="ARBA" id="ARBA00022840"/>
    </source>
</evidence>
<dbReference type="Proteomes" id="UP001162131">
    <property type="component" value="Unassembled WGS sequence"/>
</dbReference>
<keyword evidence="4 16" id="KW-0723">Serine/threonine-protein kinase</keyword>
<evidence type="ECO:0000256" key="9">
    <source>
        <dbReference type="ARBA" id="ARBA00022777"/>
    </source>
</evidence>
<evidence type="ECO:0000259" key="18">
    <source>
        <dbReference type="PROSITE" id="PS50011"/>
    </source>
</evidence>
<dbReference type="PROSITE" id="PS00107">
    <property type="entry name" value="PROTEIN_KINASE_ATP"/>
    <property type="match status" value="1"/>
</dbReference>
<dbReference type="InterPro" id="IPR008271">
    <property type="entry name" value="Ser/Thr_kinase_AS"/>
</dbReference>
<evidence type="ECO:0000256" key="3">
    <source>
        <dbReference type="ARBA" id="ARBA00012513"/>
    </source>
</evidence>
<feature type="domain" description="EF-hand" evidence="19">
    <location>
        <begin position="390"/>
        <end position="421"/>
    </location>
</feature>
<comment type="subunit">
    <text evidence="2">Monomer.</text>
</comment>
<dbReference type="GO" id="GO:0004674">
    <property type="term" value="F:protein serine/threonine kinase activity"/>
    <property type="evidence" value="ECO:0007669"/>
    <property type="project" value="UniProtKB-KW"/>
</dbReference>
<dbReference type="InterPro" id="IPR018247">
    <property type="entry name" value="EF_Hand_1_Ca_BS"/>
</dbReference>
<dbReference type="EMBL" id="CAJZBQ010000011">
    <property type="protein sequence ID" value="CAG9313838.1"/>
    <property type="molecule type" value="Genomic_DNA"/>
</dbReference>
<evidence type="ECO:0000313" key="20">
    <source>
        <dbReference type="EMBL" id="CAG9313838.1"/>
    </source>
</evidence>
<sequence length="498" mass="56990">MGCCLNSGIDRPRKPTQPQLTTKTSTSLLSIRSSTGQFFQKANFIKFFYGSLLEKYTIVKEIGHGKFGNVYLAWQKSTQLDRAIKSVSKSKVIPQTAHEIEILRQLDHPNIVKVIEVIEQPSILHIVMELCTGGELFDRIVKSKKLTEGVAAKYMEDLIQALSYCHSNGVAHRDLKPENIMFPNEESSDLKICDFGCAILMDSNKIIDKPVGTPYYVAPEVLSGEYNEKCDIWSCGVILYVMLSGRPPFHSKSKRDLLKLVQSGPLEFPERHWNCISRDAIDLIKHMIDRDVNRRYGTKEVLEHPWMSLAKEQLDIPLANQALNNLAGFQSQYRLQKATLFYISSQLVTYKETQSLAKSFKQLDVNNDGRLSKDEVINGFSQIEIKIPIQIDELMERCDIDGNGFIDYNEFITVTLNWEQSLSKQRLLAAFESYDKDHSGKITVNELKWLLDDGDEDTDYIWKEILEEVDLNGDGEIDFLEFEKMMTAMLKEKHFSNN</sequence>
<keyword evidence="21" id="KW-1185">Reference proteome</keyword>
<dbReference type="CDD" id="cd00051">
    <property type="entry name" value="EFh"/>
    <property type="match status" value="1"/>
</dbReference>
<keyword evidence="7" id="KW-0677">Repeat</keyword>
<dbReference type="SUPFAM" id="SSF56112">
    <property type="entry name" value="Protein kinase-like (PK-like)"/>
    <property type="match status" value="1"/>
</dbReference>
<keyword evidence="5" id="KW-0808">Transferase</keyword>
<feature type="binding site" evidence="15">
    <location>
        <position position="85"/>
    </location>
    <ligand>
        <name>ATP</name>
        <dbReference type="ChEBI" id="CHEBI:30616"/>
    </ligand>
</feature>
<evidence type="ECO:0000256" key="7">
    <source>
        <dbReference type="ARBA" id="ARBA00022737"/>
    </source>
</evidence>
<name>A0AAU9IKY6_9CILI</name>
<dbReference type="PROSITE" id="PS50011">
    <property type="entry name" value="PROTEIN_KINASE_DOM"/>
    <property type="match status" value="1"/>
</dbReference>
<dbReference type="CDD" id="cd05117">
    <property type="entry name" value="STKc_CAMK"/>
    <property type="match status" value="1"/>
</dbReference>
<dbReference type="PROSITE" id="PS00018">
    <property type="entry name" value="EF_HAND_1"/>
    <property type="match status" value="3"/>
</dbReference>
<dbReference type="InterPro" id="IPR000719">
    <property type="entry name" value="Prot_kinase_dom"/>
</dbReference>
<dbReference type="InterPro" id="IPR050205">
    <property type="entry name" value="CDPK_Ser/Thr_kinases"/>
</dbReference>
<dbReference type="Gene3D" id="3.30.200.20">
    <property type="entry name" value="Phosphorylase Kinase, domain 1"/>
    <property type="match status" value="1"/>
</dbReference>
<keyword evidence="6" id="KW-0479">Metal-binding</keyword>
<evidence type="ECO:0000256" key="1">
    <source>
        <dbReference type="ARBA" id="ARBA00001946"/>
    </source>
</evidence>
<dbReference type="GO" id="GO:0005509">
    <property type="term" value="F:calcium ion binding"/>
    <property type="evidence" value="ECO:0007669"/>
    <property type="project" value="InterPro"/>
</dbReference>
<feature type="domain" description="EF-hand" evidence="19">
    <location>
        <begin position="422"/>
        <end position="456"/>
    </location>
</feature>
<evidence type="ECO:0000259" key="19">
    <source>
        <dbReference type="PROSITE" id="PS50222"/>
    </source>
</evidence>
<accession>A0AAU9IKY6</accession>
<dbReference type="Gene3D" id="1.10.510.10">
    <property type="entry name" value="Transferase(Phosphotransferase) domain 1"/>
    <property type="match status" value="1"/>
</dbReference>
<dbReference type="InterPro" id="IPR011992">
    <property type="entry name" value="EF-hand-dom_pair"/>
</dbReference>
<dbReference type="SUPFAM" id="SSF47473">
    <property type="entry name" value="EF-hand"/>
    <property type="match status" value="1"/>
</dbReference>
<dbReference type="PROSITE" id="PS00108">
    <property type="entry name" value="PROTEIN_KINASE_ST"/>
    <property type="match status" value="1"/>
</dbReference>
<dbReference type="FunFam" id="1.10.510.10:FF:000571">
    <property type="entry name" value="Maternal embryonic leucine zipper kinase"/>
    <property type="match status" value="1"/>
</dbReference>
<comment type="catalytic activity">
    <reaction evidence="14">
        <text>L-seryl-[protein] + ATP = O-phospho-L-seryl-[protein] + ADP + H(+)</text>
        <dbReference type="Rhea" id="RHEA:17989"/>
        <dbReference type="Rhea" id="RHEA-COMP:9863"/>
        <dbReference type="Rhea" id="RHEA-COMP:11604"/>
        <dbReference type="ChEBI" id="CHEBI:15378"/>
        <dbReference type="ChEBI" id="CHEBI:29999"/>
        <dbReference type="ChEBI" id="CHEBI:30616"/>
        <dbReference type="ChEBI" id="CHEBI:83421"/>
        <dbReference type="ChEBI" id="CHEBI:456216"/>
        <dbReference type="EC" id="2.7.11.1"/>
    </reaction>
</comment>
<evidence type="ECO:0000256" key="15">
    <source>
        <dbReference type="PROSITE-ProRule" id="PRU10141"/>
    </source>
</evidence>
<comment type="caution">
    <text evidence="20">The sequence shown here is derived from an EMBL/GenBank/DDBJ whole genome shotgun (WGS) entry which is preliminary data.</text>
</comment>
<keyword evidence="10" id="KW-0106">Calcium</keyword>
<evidence type="ECO:0000256" key="14">
    <source>
        <dbReference type="ARBA" id="ARBA00048679"/>
    </source>
</evidence>
<keyword evidence="11 15" id="KW-0067">ATP-binding</keyword>
<dbReference type="EC" id="2.7.11.1" evidence="3"/>
<dbReference type="FunFam" id="1.10.238.10:FF:000001">
    <property type="entry name" value="Calmodulin 1"/>
    <property type="match status" value="1"/>
</dbReference>
<dbReference type="InterPro" id="IPR002048">
    <property type="entry name" value="EF_hand_dom"/>
</dbReference>
<organism evidence="20 21">
    <name type="scientific">Blepharisma stoltei</name>
    <dbReference type="NCBI Taxonomy" id="1481888"/>
    <lineage>
        <taxon>Eukaryota</taxon>
        <taxon>Sar</taxon>
        <taxon>Alveolata</taxon>
        <taxon>Ciliophora</taxon>
        <taxon>Postciliodesmatophora</taxon>
        <taxon>Heterotrichea</taxon>
        <taxon>Heterotrichida</taxon>
        <taxon>Blepharismidae</taxon>
        <taxon>Blepharisma</taxon>
    </lineage>
</organism>
<dbReference type="InterPro" id="IPR017441">
    <property type="entry name" value="Protein_kinase_ATP_BS"/>
</dbReference>
<evidence type="ECO:0000313" key="21">
    <source>
        <dbReference type="Proteomes" id="UP001162131"/>
    </source>
</evidence>
<evidence type="ECO:0000256" key="17">
    <source>
        <dbReference type="SAM" id="MobiDB-lite"/>
    </source>
</evidence>
<dbReference type="SMART" id="SM00054">
    <property type="entry name" value="EFh"/>
    <property type="match status" value="4"/>
</dbReference>
<comment type="similarity">
    <text evidence="12">Belongs to the protein kinase superfamily. Ser/Thr protein kinase family. CDPK subfamily.</text>
</comment>
<dbReference type="GO" id="GO:0005524">
    <property type="term" value="F:ATP binding"/>
    <property type="evidence" value="ECO:0007669"/>
    <property type="project" value="UniProtKB-UniRule"/>
</dbReference>
<protein>
    <recommendedName>
        <fullName evidence="3">non-specific serine/threonine protein kinase</fullName>
        <ecNumber evidence="3">2.7.11.1</ecNumber>
    </recommendedName>
</protein>
<dbReference type="Pfam" id="PF00069">
    <property type="entry name" value="Pkinase"/>
    <property type="match status" value="1"/>
</dbReference>
<gene>
    <name evidence="20" type="ORF">BSTOLATCC_MIC9642</name>
</gene>
<evidence type="ECO:0000256" key="5">
    <source>
        <dbReference type="ARBA" id="ARBA00022679"/>
    </source>
</evidence>
<proteinExistence type="inferred from homology"/>
<reference evidence="20" key="1">
    <citation type="submission" date="2021-09" db="EMBL/GenBank/DDBJ databases">
        <authorList>
            <consortium name="AG Swart"/>
            <person name="Singh M."/>
            <person name="Singh A."/>
            <person name="Seah K."/>
            <person name="Emmerich C."/>
        </authorList>
    </citation>
    <scope>NUCLEOTIDE SEQUENCE</scope>
    <source>
        <strain evidence="20">ATCC30299</strain>
    </source>
</reference>
<evidence type="ECO:0000256" key="16">
    <source>
        <dbReference type="RuleBase" id="RU000304"/>
    </source>
</evidence>
<keyword evidence="9" id="KW-0418">Kinase</keyword>
<evidence type="ECO:0000256" key="4">
    <source>
        <dbReference type="ARBA" id="ARBA00022527"/>
    </source>
</evidence>
<feature type="domain" description="Protein kinase" evidence="18">
    <location>
        <begin position="56"/>
        <end position="307"/>
    </location>
</feature>
<comment type="cofactor">
    <cofactor evidence="1">
        <name>Mg(2+)</name>
        <dbReference type="ChEBI" id="CHEBI:18420"/>
    </cofactor>
</comment>
<feature type="region of interest" description="Disordered" evidence="17">
    <location>
        <begin position="1"/>
        <end position="22"/>
    </location>
</feature>
<evidence type="ECO:0000256" key="2">
    <source>
        <dbReference type="ARBA" id="ARBA00011245"/>
    </source>
</evidence>
<feature type="domain" description="EF-hand" evidence="19">
    <location>
        <begin position="351"/>
        <end position="386"/>
    </location>
</feature>
<dbReference type="PANTHER" id="PTHR24349">
    <property type="entry name" value="SERINE/THREONINE-PROTEIN KINASE"/>
    <property type="match status" value="1"/>
</dbReference>
<dbReference type="PROSITE" id="PS50222">
    <property type="entry name" value="EF_HAND_2"/>
    <property type="match status" value="4"/>
</dbReference>
<keyword evidence="8 15" id="KW-0547">Nucleotide-binding</keyword>
<dbReference type="AlphaFoldDB" id="A0AAU9IKY6"/>
<evidence type="ECO:0000256" key="6">
    <source>
        <dbReference type="ARBA" id="ARBA00022723"/>
    </source>
</evidence>
<dbReference type="Gene3D" id="1.10.238.10">
    <property type="entry name" value="EF-hand"/>
    <property type="match status" value="2"/>
</dbReference>